<dbReference type="OrthoDB" id="9783171at2"/>
<name>A0A4R6IXY1_9BACT</name>
<accession>A0A4R6IXY1</accession>
<dbReference type="EMBL" id="SNWP01000011">
    <property type="protein sequence ID" value="TDO26836.1"/>
    <property type="molecule type" value="Genomic_DNA"/>
</dbReference>
<gene>
    <name evidence="1" type="ORF">BC659_2148</name>
</gene>
<sequence length="297" mass="33391">MKLTTFLFSFAFLLVIEISAQRSTYTRDGAQATLKYVDILFKDPFIFKNGKLNVPGDKAEDKSVVSEALMKSDQVIKEYEQKIEAFIQSKPTAIITKSAYNDVTSQMIGLKSAIAKAEDGYKNWRSLSTVSFLQDLYLYKAFIISAMKVYPEALSLEDKLEEVKSAIEKYGSREAYMLKIEKNQAEYVKNLRMKKAVFTDAALEASVKKQYESIWESERLLVTKVHITSLWTLEKNALDIPLHKEVEVNIAIKKADGTCAIASGYARSTYEGGGKYSAPLLIMPTHPIALDCANLNK</sequence>
<keyword evidence="2" id="KW-1185">Reference proteome</keyword>
<organism evidence="1 2">
    <name type="scientific">Sediminibacterium goheungense</name>
    <dbReference type="NCBI Taxonomy" id="1086393"/>
    <lineage>
        <taxon>Bacteria</taxon>
        <taxon>Pseudomonadati</taxon>
        <taxon>Bacteroidota</taxon>
        <taxon>Chitinophagia</taxon>
        <taxon>Chitinophagales</taxon>
        <taxon>Chitinophagaceae</taxon>
        <taxon>Sediminibacterium</taxon>
    </lineage>
</organism>
<proteinExistence type="predicted"/>
<dbReference type="Proteomes" id="UP000295741">
    <property type="component" value="Unassembled WGS sequence"/>
</dbReference>
<protein>
    <submittedName>
        <fullName evidence="1">Uncharacterized protein</fullName>
    </submittedName>
</protein>
<reference evidence="1 2" key="1">
    <citation type="submission" date="2019-03" db="EMBL/GenBank/DDBJ databases">
        <title>Genomic Encyclopedia of Archaeal and Bacterial Type Strains, Phase II (KMG-II): from individual species to whole genera.</title>
        <authorList>
            <person name="Goeker M."/>
        </authorList>
    </citation>
    <scope>NUCLEOTIDE SEQUENCE [LARGE SCALE GENOMIC DNA]</scope>
    <source>
        <strain evidence="1 2">DSM 28323</strain>
    </source>
</reference>
<dbReference type="RefSeq" id="WP_133474711.1">
    <property type="nucleotide sequence ID" value="NZ_SNWP01000011.1"/>
</dbReference>
<comment type="caution">
    <text evidence="1">The sequence shown here is derived from an EMBL/GenBank/DDBJ whole genome shotgun (WGS) entry which is preliminary data.</text>
</comment>
<evidence type="ECO:0000313" key="2">
    <source>
        <dbReference type="Proteomes" id="UP000295741"/>
    </source>
</evidence>
<evidence type="ECO:0000313" key="1">
    <source>
        <dbReference type="EMBL" id="TDO26836.1"/>
    </source>
</evidence>
<dbReference type="AlphaFoldDB" id="A0A4R6IXY1"/>